<dbReference type="EMBL" id="BARU01008584">
    <property type="protein sequence ID" value="GAH43050.1"/>
    <property type="molecule type" value="Genomic_DNA"/>
</dbReference>
<dbReference type="AlphaFoldDB" id="X1GE23"/>
<protein>
    <submittedName>
        <fullName evidence="1">Uncharacterized protein</fullName>
    </submittedName>
</protein>
<reference evidence="1" key="1">
    <citation type="journal article" date="2014" name="Front. Microbiol.">
        <title>High frequency of phylogenetically diverse reductive dehalogenase-homologous genes in deep subseafloor sedimentary metagenomes.</title>
        <authorList>
            <person name="Kawai M."/>
            <person name="Futagami T."/>
            <person name="Toyoda A."/>
            <person name="Takaki Y."/>
            <person name="Nishi S."/>
            <person name="Hori S."/>
            <person name="Arai W."/>
            <person name="Tsubouchi T."/>
            <person name="Morono Y."/>
            <person name="Uchiyama I."/>
            <person name="Ito T."/>
            <person name="Fujiyama A."/>
            <person name="Inagaki F."/>
            <person name="Takami H."/>
        </authorList>
    </citation>
    <scope>NUCLEOTIDE SEQUENCE</scope>
    <source>
        <strain evidence="1">Expedition CK06-06</strain>
    </source>
</reference>
<comment type="caution">
    <text evidence="1">The sequence shown here is derived from an EMBL/GenBank/DDBJ whole genome shotgun (WGS) entry which is preliminary data.</text>
</comment>
<sequence length="62" mass="7112">DNCDYDTDGNGTRDGNWAEEWQDAHPGEWYDCGCAHSQPLNCNQKTYATWWLWARLAGWSGS</sequence>
<organism evidence="1">
    <name type="scientific">marine sediment metagenome</name>
    <dbReference type="NCBI Taxonomy" id="412755"/>
    <lineage>
        <taxon>unclassified sequences</taxon>
        <taxon>metagenomes</taxon>
        <taxon>ecological metagenomes</taxon>
    </lineage>
</organism>
<accession>X1GE23</accession>
<proteinExistence type="predicted"/>
<evidence type="ECO:0000313" key="1">
    <source>
        <dbReference type="EMBL" id="GAH43050.1"/>
    </source>
</evidence>
<feature type="non-terminal residue" evidence="1">
    <location>
        <position position="1"/>
    </location>
</feature>
<name>X1GE23_9ZZZZ</name>
<gene>
    <name evidence="1" type="ORF">S03H2_16754</name>
</gene>